<evidence type="ECO:0000259" key="12">
    <source>
        <dbReference type="PROSITE" id="PS50109"/>
    </source>
</evidence>
<dbReference type="Gene3D" id="3.30.565.10">
    <property type="entry name" value="Histidine kinase-like ATPase, C-terminal domain"/>
    <property type="match status" value="1"/>
</dbReference>
<evidence type="ECO:0000256" key="3">
    <source>
        <dbReference type="ARBA" id="ARBA00012438"/>
    </source>
</evidence>
<dbReference type="InterPro" id="IPR001294">
    <property type="entry name" value="Phytochrome"/>
</dbReference>
<evidence type="ECO:0000256" key="7">
    <source>
        <dbReference type="ARBA" id="ARBA00022777"/>
    </source>
</evidence>
<dbReference type="EMBL" id="FNZM01000015">
    <property type="protein sequence ID" value="SEK06992.1"/>
    <property type="molecule type" value="Genomic_DNA"/>
</dbReference>
<dbReference type="Gene3D" id="3.30.450.270">
    <property type="match status" value="1"/>
</dbReference>
<dbReference type="InterPro" id="IPR036890">
    <property type="entry name" value="HATPase_C_sf"/>
</dbReference>
<name>A0AAQ1GK51_9BURK</name>
<dbReference type="InterPro" id="IPR013654">
    <property type="entry name" value="PAS_2"/>
</dbReference>
<dbReference type="GO" id="GO:0009881">
    <property type="term" value="F:photoreceptor activity"/>
    <property type="evidence" value="ECO:0007669"/>
    <property type="project" value="UniProtKB-KW"/>
</dbReference>
<evidence type="ECO:0000256" key="2">
    <source>
        <dbReference type="ARBA" id="ARBA00006402"/>
    </source>
</evidence>
<dbReference type="SUPFAM" id="SSF55785">
    <property type="entry name" value="PYP-like sensor domain (PAS domain)"/>
    <property type="match status" value="1"/>
</dbReference>
<dbReference type="SMART" id="SM00387">
    <property type="entry name" value="HATPase_c"/>
    <property type="match status" value="1"/>
</dbReference>
<dbReference type="Pfam" id="PF02518">
    <property type="entry name" value="HATPase_c"/>
    <property type="match status" value="1"/>
</dbReference>
<dbReference type="PROSITE" id="PS50109">
    <property type="entry name" value="HIS_KIN"/>
    <property type="match status" value="1"/>
</dbReference>
<evidence type="ECO:0000313" key="14">
    <source>
        <dbReference type="Proteomes" id="UP000183529"/>
    </source>
</evidence>
<dbReference type="InterPro" id="IPR035965">
    <property type="entry name" value="PAS-like_dom_sf"/>
</dbReference>
<proteinExistence type="inferred from homology"/>
<keyword evidence="9" id="KW-0675">Receptor</keyword>
<dbReference type="InterPro" id="IPR003018">
    <property type="entry name" value="GAF"/>
</dbReference>
<feature type="domain" description="Phytochrome chromophore attachment site" evidence="11">
    <location>
        <begin position="165"/>
        <end position="323"/>
    </location>
</feature>
<evidence type="ECO:0000259" key="11">
    <source>
        <dbReference type="PROSITE" id="PS50046"/>
    </source>
</evidence>
<keyword evidence="4" id="KW-0600">Photoreceptor protein</keyword>
<dbReference type="InterPro" id="IPR003661">
    <property type="entry name" value="HisK_dim/P_dom"/>
</dbReference>
<dbReference type="InterPro" id="IPR016132">
    <property type="entry name" value="Phyto_chromo_attachment"/>
</dbReference>
<feature type="compositionally biased region" description="Basic residues" evidence="10">
    <location>
        <begin position="1"/>
        <end position="18"/>
    </location>
</feature>
<keyword evidence="7 13" id="KW-0418">Kinase</keyword>
<keyword evidence="6" id="KW-0808">Transferase</keyword>
<sequence>MRKLRKSRRPSARVRQSRSHPTLNKPEIAEIVANCDREPIHLLGRVQPHGALLCFDTQGRLIARSANAREWLGAVPELGEPITDLHLSPLSRQTIRAALADREMTSESVECKGASGERFDLIMHWTDDTLVIEFEQISLKSPAATQFALFAQRAIQRLQAARHENVGQLLQAAAEAIRAMTGFDRVMGYRFMADGSGEVIAETRRDDLPAYLQQRYPASDIPQQARRLYVLNPIRLIADVNAEPVPIEPPLHPQTGMPFDLSHSVLRSVSPIHIEYLRNMGVAASMSVSIIRDGKLWGLFACHHMTPYRASHAVRLSSTVLTQIVSILVGQIEATQRADADRRIHDLRARIAGELAQADAPLAGLARAAPDIAALVDCEAVALVVDHEVVPRGKHADAVCRETLLELAQHMARTRVDHLACSSAADALPETLAQGLAASRAAGCLAIQMQGDSRITIVWLRDELVETIHWAGPPDKVVAQGPNGPRLTPRGSFEVWKQTVTGRCRDWSEFDQLAARELRSILQEIALVQMRESERARTTLLATLGHDLRDPIQTINMAMLLMGRGLASGNDTVKRVEGSTRRMQSLIGYILDVSRIRSGMGLGLKREDAPLRELLESVAEQTRLAHPGMMLDVHIDGDLGNAYIDPDRLAQALTNLLGNARKHGDAREGVTLAATLTSEGPRIEIRNRLLERPAAPFERLLDPFKSGSLDNPSNRGGLGLGLYIAHAIVKGHDGTLTGAFSDDEACIRIVLPAASALPERTS</sequence>
<comment type="caution">
    <text evidence="13">The sequence shown here is derived from an EMBL/GenBank/DDBJ whole genome shotgun (WGS) entry which is preliminary data.</text>
</comment>
<dbReference type="GO" id="GO:0007234">
    <property type="term" value="P:osmosensory signaling via phosphorelay pathway"/>
    <property type="evidence" value="ECO:0007669"/>
    <property type="project" value="TreeGrafter"/>
</dbReference>
<dbReference type="SMART" id="SM00065">
    <property type="entry name" value="GAF"/>
    <property type="match status" value="1"/>
</dbReference>
<comment type="similarity">
    <text evidence="2">In the N-terminal section; belongs to the phytochrome family.</text>
</comment>
<dbReference type="Gene3D" id="1.10.287.130">
    <property type="match status" value="1"/>
</dbReference>
<dbReference type="GO" id="GO:0009584">
    <property type="term" value="P:detection of visible light"/>
    <property type="evidence" value="ECO:0007669"/>
    <property type="project" value="InterPro"/>
</dbReference>
<feature type="region of interest" description="Disordered" evidence="10">
    <location>
        <begin position="1"/>
        <end position="23"/>
    </location>
</feature>
<dbReference type="Pfam" id="PF08446">
    <property type="entry name" value="PAS_2"/>
    <property type="match status" value="1"/>
</dbReference>
<dbReference type="Pfam" id="PF00360">
    <property type="entry name" value="PHY"/>
    <property type="match status" value="1"/>
</dbReference>
<keyword evidence="8" id="KW-0157">Chromophore</keyword>
<dbReference type="GO" id="GO:0006355">
    <property type="term" value="P:regulation of DNA-templated transcription"/>
    <property type="evidence" value="ECO:0007669"/>
    <property type="project" value="InterPro"/>
</dbReference>
<dbReference type="EC" id="2.7.13.3" evidence="3"/>
<evidence type="ECO:0000313" key="13">
    <source>
        <dbReference type="EMBL" id="SEK06992.1"/>
    </source>
</evidence>
<keyword evidence="5" id="KW-0716">Sensory transduction</keyword>
<evidence type="ECO:0000256" key="5">
    <source>
        <dbReference type="ARBA" id="ARBA00022606"/>
    </source>
</evidence>
<protein>
    <recommendedName>
        <fullName evidence="3">histidine kinase</fullName>
        <ecNumber evidence="3">2.7.13.3</ecNumber>
    </recommendedName>
</protein>
<comment type="catalytic activity">
    <reaction evidence="1">
        <text>ATP + protein L-histidine = ADP + protein N-phospho-L-histidine.</text>
        <dbReference type="EC" id="2.7.13.3"/>
    </reaction>
</comment>
<dbReference type="Pfam" id="PF00512">
    <property type="entry name" value="HisKA"/>
    <property type="match status" value="1"/>
</dbReference>
<dbReference type="InterPro" id="IPR050351">
    <property type="entry name" value="BphY/WalK/GraS-like"/>
</dbReference>
<dbReference type="Proteomes" id="UP000183529">
    <property type="component" value="Unassembled WGS sequence"/>
</dbReference>
<evidence type="ECO:0000256" key="6">
    <source>
        <dbReference type="ARBA" id="ARBA00022679"/>
    </source>
</evidence>
<evidence type="ECO:0000256" key="4">
    <source>
        <dbReference type="ARBA" id="ARBA00022543"/>
    </source>
</evidence>
<dbReference type="GO" id="GO:0000155">
    <property type="term" value="F:phosphorelay sensor kinase activity"/>
    <property type="evidence" value="ECO:0007669"/>
    <property type="project" value="InterPro"/>
</dbReference>
<accession>A0AAQ1GK51</accession>
<dbReference type="SUPFAM" id="SSF55781">
    <property type="entry name" value="GAF domain-like"/>
    <property type="match status" value="2"/>
</dbReference>
<dbReference type="PANTHER" id="PTHR42878:SF15">
    <property type="entry name" value="BACTERIOPHYTOCHROME"/>
    <property type="match status" value="1"/>
</dbReference>
<dbReference type="InterPro" id="IPR005467">
    <property type="entry name" value="His_kinase_dom"/>
</dbReference>
<dbReference type="Gene3D" id="3.30.450.20">
    <property type="entry name" value="PAS domain"/>
    <property type="match status" value="1"/>
</dbReference>
<organism evidence="13 14">
    <name type="scientific">Paraburkholderia tropica</name>
    <dbReference type="NCBI Taxonomy" id="92647"/>
    <lineage>
        <taxon>Bacteria</taxon>
        <taxon>Pseudomonadati</taxon>
        <taxon>Pseudomonadota</taxon>
        <taxon>Betaproteobacteria</taxon>
        <taxon>Burkholderiales</taxon>
        <taxon>Burkholderiaceae</taxon>
        <taxon>Paraburkholderia</taxon>
    </lineage>
</organism>
<dbReference type="InterPro" id="IPR003594">
    <property type="entry name" value="HATPase_dom"/>
</dbReference>
<dbReference type="SUPFAM" id="SSF55874">
    <property type="entry name" value="ATPase domain of HSP90 chaperone/DNA topoisomerase II/histidine kinase"/>
    <property type="match status" value="1"/>
</dbReference>
<evidence type="ECO:0000256" key="8">
    <source>
        <dbReference type="ARBA" id="ARBA00022991"/>
    </source>
</evidence>
<dbReference type="SUPFAM" id="SSF47384">
    <property type="entry name" value="Homodimeric domain of signal transducing histidine kinase"/>
    <property type="match status" value="1"/>
</dbReference>
<gene>
    <name evidence="13" type="ORF">SAMN05216550_115191</name>
</gene>
<dbReference type="InterPro" id="IPR036097">
    <property type="entry name" value="HisK_dim/P_sf"/>
</dbReference>
<dbReference type="Pfam" id="PF01590">
    <property type="entry name" value="GAF"/>
    <property type="match status" value="1"/>
</dbReference>
<evidence type="ECO:0000256" key="10">
    <source>
        <dbReference type="SAM" id="MobiDB-lite"/>
    </source>
</evidence>
<dbReference type="PROSITE" id="PS50046">
    <property type="entry name" value="PHYTOCHROME_2"/>
    <property type="match status" value="1"/>
</dbReference>
<dbReference type="PANTHER" id="PTHR42878">
    <property type="entry name" value="TWO-COMPONENT HISTIDINE KINASE"/>
    <property type="match status" value="1"/>
</dbReference>
<evidence type="ECO:0000256" key="9">
    <source>
        <dbReference type="ARBA" id="ARBA00023170"/>
    </source>
</evidence>
<reference evidence="13 14" key="1">
    <citation type="submission" date="2016-10" db="EMBL/GenBank/DDBJ databases">
        <authorList>
            <person name="Varghese N."/>
            <person name="Submissions S."/>
        </authorList>
    </citation>
    <scope>NUCLEOTIDE SEQUENCE [LARGE SCALE GENOMIC DNA]</scope>
    <source>
        <strain evidence="13 14">LMG 22274</strain>
    </source>
</reference>
<dbReference type="InterPro" id="IPR029016">
    <property type="entry name" value="GAF-like_dom_sf"/>
</dbReference>
<dbReference type="GO" id="GO:0000156">
    <property type="term" value="F:phosphorelay response regulator activity"/>
    <property type="evidence" value="ECO:0007669"/>
    <property type="project" value="TreeGrafter"/>
</dbReference>
<feature type="domain" description="Histidine kinase" evidence="12">
    <location>
        <begin position="543"/>
        <end position="755"/>
    </location>
</feature>
<dbReference type="SMART" id="SM00388">
    <property type="entry name" value="HisKA"/>
    <property type="match status" value="1"/>
</dbReference>
<dbReference type="InterPro" id="IPR043150">
    <property type="entry name" value="Phytochrome_PHY_sf"/>
</dbReference>
<dbReference type="CDD" id="cd00082">
    <property type="entry name" value="HisKA"/>
    <property type="match status" value="1"/>
</dbReference>
<dbReference type="InterPro" id="IPR013515">
    <property type="entry name" value="Phytochrome_cen-reg"/>
</dbReference>
<dbReference type="Gene3D" id="3.30.450.40">
    <property type="match status" value="1"/>
</dbReference>
<dbReference type="PRINTS" id="PR01033">
    <property type="entry name" value="PHYTOCHROME"/>
</dbReference>
<evidence type="ECO:0000256" key="1">
    <source>
        <dbReference type="ARBA" id="ARBA00000085"/>
    </source>
</evidence>
<dbReference type="GO" id="GO:0030295">
    <property type="term" value="F:protein kinase activator activity"/>
    <property type="evidence" value="ECO:0007669"/>
    <property type="project" value="TreeGrafter"/>
</dbReference>
<dbReference type="AlphaFoldDB" id="A0AAQ1GK51"/>